<evidence type="ECO:0000256" key="6">
    <source>
        <dbReference type="ARBA" id="ARBA00023014"/>
    </source>
</evidence>
<dbReference type="PROSITE" id="PS51918">
    <property type="entry name" value="RADICAL_SAM"/>
    <property type="match status" value="1"/>
</dbReference>
<dbReference type="EMBL" id="CAIJCS010000016">
    <property type="protein sequence ID" value="CAC9928888.1"/>
    <property type="molecule type" value="Genomic_DNA"/>
</dbReference>
<keyword evidence="10" id="KW-0560">Oxidoreductase</keyword>
<accession>A0A6V6Y1X6</accession>
<dbReference type="InterPro" id="IPR058240">
    <property type="entry name" value="rSAM_sf"/>
</dbReference>
<comment type="cofactor">
    <cofactor evidence="1">
        <name>[4Fe-4S] cluster</name>
        <dbReference type="ChEBI" id="CHEBI:49883"/>
    </cofactor>
</comment>
<dbReference type="InterPro" id="IPR017900">
    <property type="entry name" value="4Fe4S_Fe_S_CS"/>
</dbReference>
<dbReference type="Gene3D" id="3.30.70.20">
    <property type="match status" value="1"/>
</dbReference>
<feature type="domain" description="4Fe-4S ferredoxin-type" evidence="8">
    <location>
        <begin position="35"/>
        <end position="63"/>
    </location>
</feature>
<dbReference type="SUPFAM" id="SSF102114">
    <property type="entry name" value="Radical SAM enzymes"/>
    <property type="match status" value="1"/>
</dbReference>
<dbReference type="GO" id="GO:0051539">
    <property type="term" value="F:4 iron, 4 sulfur cluster binding"/>
    <property type="evidence" value="ECO:0007669"/>
    <property type="project" value="UniProtKB-KW"/>
</dbReference>
<dbReference type="InterPro" id="IPR013785">
    <property type="entry name" value="Aldolase_TIM"/>
</dbReference>
<reference evidence="10 11" key="1">
    <citation type="submission" date="2020-06" db="EMBL/GenBank/DDBJ databases">
        <authorList>
            <person name="Criscuolo A."/>
        </authorList>
    </citation>
    <scope>NUCLEOTIDE SEQUENCE [LARGE SCALE GENOMIC DNA]</scope>
    <source>
        <strain evidence="10">1804121828</strain>
    </source>
</reference>
<evidence type="ECO:0000259" key="9">
    <source>
        <dbReference type="PROSITE" id="PS51918"/>
    </source>
</evidence>
<dbReference type="GO" id="GO:0016491">
    <property type="term" value="F:oxidoreductase activity"/>
    <property type="evidence" value="ECO:0007669"/>
    <property type="project" value="UniProtKB-KW"/>
</dbReference>
<dbReference type="AlphaFoldDB" id="A0A6V6Y1X6"/>
<dbReference type="PANTHER" id="PTHR30352:SF13">
    <property type="entry name" value="GLYCYL-RADICAL ENZYME ACTIVATING ENZYME YJJW-RELATED"/>
    <property type="match status" value="1"/>
</dbReference>
<dbReference type="InterPro" id="IPR007197">
    <property type="entry name" value="rSAM"/>
</dbReference>
<dbReference type="InterPro" id="IPR017896">
    <property type="entry name" value="4Fe4S_Fe-S-bd"/>
</dbReference>
<dbReference type="Pfam" id="PF04055">
    <property type="entry name" value="Radical_SAM"/>
    <property type="match status" value="1"/>
</dbReference>
<sequence>MLYVNKLIPMSVVDGPGNRFAIFLQACNFNCMYCHNPETIHRCIHCGDCVKTCPVSALSLEEGKVVWDPVKCVDCDKCIATCTHGASPKVRAMEAEEILKEIDEALPFIEGISVSGGESTLQAEGLIPLFKGAKERGLTALIDSNGGMDFAKGTLNELLNISDGVMLDIKAWDEEDHRKLTGRDNGIVKENLAYLAEAKKLEEVRLVLLDHLDNERTLRGVANVLGEHIGEVAIKLISYRPFGVRKDYVDVLNAPTTERKAELLALAKELGFREVIDI</sequence>
<dbReference type="Gene3D" id="3.20.20.70">
    <property type="entry name" value="Aldolase class I"/>
    <property type="match status" value="1"/>
</dbReference>
<evidence type="ECO:0000313" key="10">
    <source>
        <dbReference type="EMBL" id="CAC9928888.1"/>
    </source>
</evidence>
<dbReference type="PANTHER" id="PTHR30352">
    <property type="entry name" value="PYRUVATE FORMATE-LYASE-ACTIVATING ENZYME"/>
    <property type="match status" value="1"/>
</dbReference>
<dbReference type="NCBIfam" id="TIGR04041">
    <property type="entry name" value="activase_YjjW"/>
    <property type="match status" value="1"/>
</dbReference>
<dbReference type="InterPro" id="IPR023912">
    <property type="entry name" value="YjjW_bact"/>
</dbReference>
<evidence type="ECO:0000313" key="11">
    <source>
        <dbReference type="Proteomes" id="UP000586454"/>
    </source>
</evidence>
<dbReference type="GO" id="GO:0046872">
    <property type="term" value="F:metal ion binding"/>
    <property type="evidence" value="ECO:0007669"/>
    <property type="project" value="UniProtKB-KW"/>
</dbReference>
<evidence type="ECO:0000256" key="3">
    <source>
        <dbReference type="ARBA" id="ARBA00022691"/>
    </source>
</evidence>
<dbReference type="InterPro" id="IPR034457">
    <property type="entry name" value="Organic_radical-activating"/>
</dbReference>
<keyword evidence="5" id="KW-0408">Iron</keyword>
<keyword evidence="3" id="KW-0949">S-adenosyl-L-methionine</keyword>
<keyword evidence="4" id="KW-0479">Metal-binding</keyword>
<dbReference type="CDD" id="cd01335">
    <property type="entry name" value="Radical_SAM"/>
    <property type="match status" value="1"/>
</dbReference>
<dbReference type="SFLD" id="SFLDG01066">
    <property type="entry name" value="organic_radical-activating_enz"/>
    <property type="match status" value="1"/>
</dbReference>
<evidence type="ECO:0000256" key="7">
    <source>
        <dbReference type="ARBA" id="ARBA00047365"/>
    </source>
</evidence>
<evidence type="ECO:0000256" key="5">
    <source>
        <dbReference type="ARBA" id="ARBA00023004"/>
    </source>
</evidence>
<dbReference type="PROSITE" id="PS51379">
    <property type="entry name" value="4FE4S_FER_2"/>
    <property type="match status" value="2"/>
</dbReference>
<evidence type="ECO:0000256" key="1">
    <source>
        <dbReference type="ARBA" id="ARBA00001966"/>
    </source>
</evidence>
<dbReference type="EC" id="1.97.1.-" evidence="10"/>
<gene>
    <name evidence="10" type="primary">yjjW</name>
    <name evidence="10" type="ORF">PEPNEM18_00808</name>
</gene>
<dbReference type="Proteomes" id="UP000586454">
    <property type="component" value="Unassembled WGS sequence"/>
</dbReference>
<dbReference type="PIRSF" id="PIRSF000371">
    <property type="entry name" value="PFL_act_enz"/>
    <property type="match status" value="1"/>
</dbReference>
<name>A0A6V6Y1X6_9FIRM</name>
<dbReference type="InterPro" id="IPR040074">
    <property type="entry name" value="BssD/PflA/YjjW"/>
</dbReference>
<dbReference type="SUPFAM" id="SSF54862">
    <property type="entry name" value="4Fe-4S ferredoxins"/>
    <property type="match status" value="1"/>
</dbReference>
<feature type="domain" description="4Fe-4S ferredoxin-type" evidence="8">
    <location>
        <begin position="64"/>
        <end position="92"/>
    </location>
</feature>
<proteinExistence type="predicted"/>
<feature type="domain" description="Radical SAM core" evidence="9">
    <location>
        <begin position="13"/>
        <end position="273"/>
    </location>
</feature>
<dbReference type="RefSeq" id="WP_180499495.1">
    <property type="nucleotide sequence ID" value="NZ_CAIJCS010000016.1"/>
</dbReference>
<protein>
    <submittedName>
        <fullName evidence="10">Glycyl-radical enzyme activating enzyme YjjW</fullName>
        <ecNumber evidence="10">1.97.1.-</ecNumber>
    </submittedName>
</protein>
<dbReference type="Pfam" id="PF00037">
    <property type="entry name" value="Fer4"/>
    <property type="match status" value="1"/>
</dbReference>
<dbReference type="SFLD" id="SFLDS00029">
    <property type="entry name" value="Radical_SAM"/>
    <property type="match status" value="1"/>
</dbReference>
<dbReference type="SFLD" id="SFLDF00392">
    <property type="entry name" value="YjjI_activase"/>
    <property type="match status" value="1"/>
</dbReference>
<comment type="catalytic activity">
    <reaction evidence="7">
        <text>glycyl-[protein] + reduced [flavodoxin] + S-adenosyl-L-methionine = glycin-2-yl radical-[protein] + semiquinone [flavodoxin] + 5'-deoxyadenosine + L-methionine + H(+)</text>
        <dbReference type="Rhea" id="RHEA:61976"/>
        <dbReference type="Rhea" id="RHEA-COMP:10622"/>
        <dbReference type="Rhea" id="RHEA-COMP:14480"/>
        <dbReference type="Rhea" id="RHEA-COMP:15993"/>
        <dbReference type="Rhea" id="RHEA-COMP:15994"/>
        <dbReference type="ChEBI" id="CHEBI:15378"/>
        <dbReference type="ChEBI" id="CHEBI:17319"/>
        <dbReference type="ChEBI" id="CHEBI:29947"/>
        <dbReference type="ChEBI" id="CHEBI:32722"/>
        <dbReference type="ChEBI" id="CHEBI:57618"/>
        <dbReference type="ChEBI" id="CHEBI:57844"/>
        <dbReference type="ChEBI" id="CHEBI:59789"/>
        <dbReference type="ChEBI" id="CHEBI:140311"/>
    </reaction>
</comment>
<keyword evidence="2" id="KW-0004">4Fe-4S</keyword>
<organism evidence="10 11">
    <name type="scientific">Aedoeadaptatus nemausensis</name>
    <dbReference type="NCBI Taxonomy" id="2582829"/>
    <lineage>
        <taxon>Bacteria</taxon>
        <taxon>Bacillati</taxon>
        <taxon>Bacillota</taxon>
        <taxon>Tissierellia</taxon>
        <taxon>Tissierellales</taxon>
        <taxon>Peptoniphilaceae</taxon>
        <taxon>Aedoeadaptatus</taxon>
    </lineage>
</organism>
<evidence type="ECO:0000256" key="2">
    <source>
        <dbReference type="ARBA" id="ARBA00022485"/>
    </source>
</evidence>
<keyword evidence="6" id="KW-0411">Iron-sulfur</keyword>
<comment type="caution">
    <text evidence="10">The sequence shown here is derived from an EMBL/GenBank/DDBJ whole genome shotgun (WGS) entry which is preliminary data.</text>
</comment>
<dbReference type="InterPro" id="IPR012839">
    <property type="entry name" value="Organic_radical_activase"/>
</dbReference>
<evidence type="ECO:0000259" key="8">
    <source>
        <dbReference type="PROSITE" id="PS51379"/>
    </source>
</evidence>
<evidence type="ECO:0000256" key="4">
    <source>
        <dbReference type="ARBA" id="ARBA00022723"/>
    </source>
</evidence>
<dbReference type="PROSITE" id="PS00198">
    <property type="entry name" value="4FE4S_FER_1"/>
    <property type="match status" value="1"/>
</dbReference>
<keyword evidence="11" id="KW-1185">Reference proteome</keyword>
<dbReference type="SFLD" id="SFLDG01118">
    <property type="entry name" value="activating_enzymes__group_2"/>
    <property type="match status" value="1"/>
</dbReference>